<dbReference type="EMBL" id="QEAM01000889">
    <property type="protein sequence ID" value="TPX33532.1"/>
    <property type="molecule type" value="Genomic_DNA"/>
</dbReference>
<dbReference type="OrthoDB" id="5095609at2759"/>
<gene>
    <name evidence="4" type="ORF">SeLEV6574_g07794</name>
    <name evidence="3" type="ORF">SeLEV6574_g08375</name>
</gene>
<dbReference type="InterPro" id="IPR043502">
    <property type="entry name" value="DNA/RNA_pol_sf"/>
</dbReference>
<feature type="compositionally biased region" description="Basic residues" evidence="1">
    <location>
        <begin position="296"/>
        <end position="310"/>
    </location>
</feature>
<evidence type="ECO:0000313" key="5">
    <source>
        <dbReference type="Proteomes" id="UP000320475"/>
    </source>
</evidence>
<sequence length="510" mass="56770">MLAEFQLGVKSKGGVEPIIHLINDVMEGKAKGYNYITTVDFENAFNSTDRGSIARGCLKHASEFYKPARWVYDEPAALVMVDGSIIESSEGVRQGDPMGPLLFSLAIREALEKLKRQLDESKGPDDPPTTIMAYLDDVYILSGSKLTPEVIADHLVEAPAKINVRKTKTYSVDEIRTTGLQVLGSFVGPLDAHLTDEYKKIDDILLEMVKYLQGDSTATDLDRDIVALPVRLGGLGIVLYEELMDTSYLQSRDNAFEVLINALSDTHALFRSPSPHAPAVREAEDDESLEEQTPRVKPKAKYKNKNHHRHQARLTKIKRKLSTNQEAARQENASFLGSKWMSTMPTSSDLKLQDEEISTALTIRLLSTPEAIGELCGLCGKVKSFGHEDVSREQRIEEQTDKRTDIKVDSPNGTTHFDVSIISVTKDSARADAITTLRETEKMKRKKYAALGSNFKPFILSQGGMMGLETASTYKEIQGKLNGYAENWLSTHLSVEMVRIRARCWAGWGL</sequence>
<protein>
    <recommendedName>
        <fullName evidence="2">Reverse transcriptase domain-containing protein</fullName>
    </recommendedName>
</protein>
<comment type="caution">
    <text evidence="4">The sequence shown here is derived from an EMBL/GenBank/DDBJ whole genome shotgun (WGS) entry which is preliminary data.</text>
</comment>
<evidence type="ECO:0000313" key="4">
    <source>
        <dbReference type="EMBL" id="TPX38419.1"/>
    </source>
</evidence>
<dbReference type="SUPFAM" id="SSF56672">
    <property type="entry name" value="DNA/RNA polymerases"/>
    <property type="match status" value="1"/>
</dbReference>
<dbReference type="EMBL" id="QEAM01000616">
    <property type="protein sequence ID" value="TPX38419.1"/>
    <property type="molecule type" value="Genomic_DNA"/>
</dbReference>
<proteinExistence type="predicted"/>
<organism evidence="4 5">
    <name type="scientific">Synchytrium endobioticum</name>
    <dbReference type="NCBI Taxonomy" id="286115"/>
    <lineage>
        <taxon>Eukaryota</taxon>
        <taxon>Fungi</taxon>
        <taxon>Fungi incertae sedis</taxon>
        <taxon>Chytridiomycota</taxon>
        <taxon>Chytridiomycota incertae sedis</taxon>
        <taxon>Chytridiomycetes</taxon>
        <taxon>Synchytriales</taxon>
        <taxon>Synchytriaceae</taxon>
        <taxon>Synchytrium</taxon>
    </lineage>
</organism>
<evidence type="ECO:0000259" key="2">
    <source>
        <dbReference type="PROSITE" id="PS50878"/>
    </source>
</evidence>
<dbReference type="PANTHER" id="PTHR48462">
    <property type="entry name" value="PROTEIN, PUTATIVE-RELATED"/>
    <property type="match status" value="1"/>
</dbReference>
<accession>A0A507CGR5</accession>
<evidence type="ECO:0000256" key="1">
    <source>
        <dbReference type="SAM" id="MobiDB-lite"/>
    </source>
</evidence>
<reference evidence="4 5" key="1">
    <citation type="journal article" date="2019" name="Sci. Rep.">
        <title>Comparative genomics of chytrid fungi reveal insights into the obligate biotrophic and pathogenic lifestyle of Synchytrium endobioticum.</title>
        <authorList>
            <person name="van de Vossenberg B.T.L.H."/>
            <person name="Warris S."/>
            <person name="Nguyen H.D.T."/>
            <person name="van Gent-Pelzer M.P.E."/>
            <person name="Joly D.L."/>
            <person name="van de Geest H.C."/>
            <person name="Bonants P.J.M."/>
            <person name="Smith D.S."/>
            <person name="Levesque C.A."/>
            <person name="van der Lee T.A.J."/>
        </authorList>
    </citation>
    <scope>NUCLEOTIDE SEQUENCE [LARGE SCALE GENOMIC DNA]</scope>
    <source>
        <strain evidence="4 5">LEV6574</strain>
    </source>
</reference>
<dbReference type="VEuPathDB" id="FungiDB:SeMB42_g02211"/>
<dbReference type="PROSITE" id="PS50878">
    <property type="entry name" value="RT_POL"/>
    <property type="match status" value="1"/>
</dbReference>
<dbReference type="PANTHER" id="PTHR48462:SF1">
    <property type="entry name" value="PROTEIN, PUTATIVE-RELATED"/>
    <property type="match status" value="1"/>
</dbReference>
<evidence type="ECO:0000313" key="3">
    <source>
        <dbReference type="EMBL" id="TPX33532.1"/>
    </source>
</evidence>
<dbReference type="Pfam" id="PF00078">
    <property type="entry name" value="RVT_1"/>
    <property type="match status" value="1"/>
</dbReference>
<feature type="domain" description="Reverse transcriptase" evidence="2">
    <location>
        <begin position="1"/>
        <end position="187"/>
    </location>
</feature>
<name>A0A507CGR5_9FUNG</name>
<dbReference type="AlphaFoldDB" id="A0A507CGR5"/>
<feature type="region of interest" description="Disordered" evidence="1">
    <location>
        <begin position="273"/>
        <end position="310"/>
    </location>
</feature>
<dbReference type="InterPro" id="IPR000477">
    <property type="entry name" value="RT_dom"/>
</dbReference>
<dbReference type="Proteomes" id="UP000320475">
    <property type="component" value="Unassembled WGS sequence"/>
</dbReference>